<evidence type="ECO:0000313" key="2">
    <source>
        <dbReference type="Proteomes" id="UP000315647"/>
    </source>
</evidence>
<gene>
    <name evidence="1" type="ORF">Enr10x_45810</name>
</gene>
<dbReference type="AlphaFoldDB" id="A0A517QC85"/>
<proteinExistence type="predicted"/>
<dbReference type="EMBL" id="CP037421">
    <property type="protein sequence ID" value="QDT29232.1"/>
    <property type="molecule type" value="Genomic_DNA"/>
</dbReference>
<dbReference type="Proteomes" id="UP000315647">
    <property type="component" value="Chromosome"/>
</dbReference>
<reference evidence="1 2" key="1">
    <citation type="submission" date="2019-03" db="EMBL/GenBank/DDBJ databases">
        <title>Deep-cultivation of Planctomycetes and their phenomic and genomic characterization uncovers novel biology.</title>
        <authorList>
            <person name="Wiegand S."/>
            <person name="Jogler M."/>
            <person name="Boedeker C."/>
            <person name="Pinto D."/>
            <person name="Vollmers J."/>
            <person name="Rivas-Marin E."/>
            <person name="Kohn T."/>
            <person name="Peeters S.H."/>
            <person name="Heuer A."/>
            <person name="Rast P."/>
            <person name="Oberbeckmann S."/>
            <person name="Bunk B."/>
            <person name="Jeske O."/>
            <person name="Meyerdierks A."/>
            <person name="Storesund J.E."/>
            <person name="Kallscheuer N."/>
            <person name="Luecker S."/>
            <person name="Lage O.M."/>
            <person name="Pohl T."/>
            <person name="Merkel B.J."/>
            <person name="Hornburger P."/>
            <person name="Mueller R.-W."/>
            <person name="Bruemmer F."/>
            <person name="Labrenz M."/>
            <person name="Spormann A.M."/>
            <person name="Op den Camp H."/>
            <person name="Overmann J."/>
            <person name="Amann R."/>
            <person name="Jetten M.S.M."/>
            <person name="Mascher T."/>
            <person name="Medema M.H."/>
            <person name="Devos D.P."/>
            <person name="Kaster A.-K."/>
            <person name="Ovreas L."/>
            <person name="Rohde M."/>
            <person name="Galperin M.Y."/>
            <person name="Jogler C."/>
        </authorList>
    </citation>
    <scope>NUCLEOTIDE SEQUENCE [LARGE SCALE GENOMIC DNA]</scope>
    <source>
        <strain evidence="1 2">Enr10</strain>
    </source>
</reference>
<name>A0A517QC85_9PLAN</name>
<keyword evidence="2" id="KW-1185">Reference proteome</keyword>
<sequence>MRKYFLVTALYVVIVLFVQVKMIAADPEKNLPPVLFSESFDDPRLLDREWYDGDRFTISGKHPFAGKGCIEYSWMTDTTKPGSSSGIRRLFEANDTVYLRCYIRLSKGWGWTGRPYHPHLMHFMTTENKKYAGPAASHLTVYIEPWNRKLRLAAQDIQNKDKPHGLTQGPLKGGFNGQMFDSQDELFTDDAWHCVEAMFQLNSLDLKTDESNADGIVRAWFDGKLVIERTDVVLRSTDFPNMKFNQFLLMPYFGPRLLPHAQTLWIDELTVGPGRPGRVEGK</sequence>
<accession>A0A517QC85</accession>
<protein>
    <recommendedName>
        <fullName evidence="3">3-keto-disaccharide hydrolase domain-containing protein</fullName>
    </recommendedName>
</protein>
<dbReference type="Gene3D" id="2.60.120.200">
    <property type="match status" value="1"/>
</dbReference>
<organism evidence="1 2">
    <name type="scientific">Gimesia panareensis</name>
    <dbReference type="NCBI Taxonomy" id="2527978"/>
    <lineage>
        <taxon>Bacteria</taxon>
        <taxon>Pseudomonadati</taxon>
        <taxon>Planctomycetota</taxon>
        <taxon>Planctomycetia</taxon>
        <taxon>Planctomycetales</taxon>
        <taxon>Planctomycetaceae</taxon>
        <taxon>Gimesia</taxon>
    </lineage>
</organism>
<dbReference type="RefSeq" id="WP_145451417.1">
    <property type="nucleotide sequence ID" value="NZ_CP037421.1"/>
</dbReference>
<evidence type="ECO:0000313" key="1">
    <source>
        <dbReference type="EMBL" id="QDT29232.1"/>
    </source>
</evidence>
<evidence type="ECO:0008006" key="3">
    <source>
        <dbReference type="Google" id="ProtNLM"/>
    </source>
</evidence>